<keyword evidence="2" id="KW-0012">Acyltransferase</keyword>
<dbReference type="SUPFAM" id="SSF55729">
    <property type="entry name" value="Acyl-CoA N-acyltransferases (Nat)"/>
    <property type="match status" value="1"/>
</dbReference>
<dbReference type="Gene3D" id="3.40.630.30">
    <property type="match status" value="1"/>
</dbReference>
<keyword evidence="1 4" id="KW-0808">Transferase</keyword>
<evidence type="ECO:0000313" key="4">
    <source>
        <dbReference type="EMBL" id="QKJ19488.1"/>
    </source>
</evidence>
<dbReference type="GO" id="GO:0016747">
    <property type="term" value="F:acyltransferase activity, transferring groups other than amino-acyl groups"/>
    <property type="evidence" value="ECO:0007669"/>
    <property type="project" value="InterPro"/>
</dbReference>
<dbReference type="RefSeq" id="WP_172989927.1">
    <property type="nucleotide sequence ID" value="NZ_CP054038.1"/>
</dbReference>
<evidence type="ECO:0000313" key="5">
    <source>
        <dbReference type="Proteomes" id="UP000502498"/>
    </source>
</evidence>
<dbReference type="Proteomes" id="UP000502498">
    <property type="component" value="Chromosome"/>
</dbReference>
<protein>
    <submittedName>
        <fullName evidence="4">GNAT family N-acetyltransferase</fullName>
    </submittedName>
</protein>
<dbReference type="Pfam" id="PF00583">
    <property type="entry name" value="Acetyltransf_1"/>
    <property type="match status" value="1"/>
</dbReference>
<dbReference type="InterPro" id="IPR050832">
    <property type="entry name" value="Bact_Acetyltransf"/>
</dbReference>
<feature type="domain" description="N-acetyltransferase" evidence="3">
    <location>
        <begin position="5"/>
        <end position="178"/>
    </location>
</feature>
<gene>
    <name evidence="4" type="ORF">HQM25_09035</name>
</gene>
<organism evidence="4 5">
    <name type="scientific">Microbacterium hominis</name>
    <dbReference type="NCBI Taxonomy" id="162426"/>
    <lineage>
        <taxon>Bacteria</taxon>
        <taxon>Bacillati</taxon>
        <taxon>Actinomycetota</taxon>
        <taxon>Actinomycetes</taxon>
        <taxon>Micrococcales</taxon>
        <taxon>Microbacteriaceae</taxon>
        <taxon>Microbacterium</taxon>
    </lineage>
</organism>
<sequence>MTAPVAVRRVRLHEWEQVRALRVEAVGDPDAAIAFLSTREDELARDEAFWRERAAGAALGENAAQFVAVEGERWVGTATVLLREAGERDHLGRELSASRADVVGVYIAPDHRGTGVLGLLMGAARTWAADRGHGALTLDVHVENIRAQSAYRKAGFAPTGVTFTSVIGPELEMRSTSAGSSGQ</sequence>
<dbReference type="EMBL" id="CP054038">
    <property type="protein sequence ID" value="QKJ19488.1"/>
    <property type="molecule type" value="Genomic_DNA"/>
</dbReference>
<evidence type="ECO:0000256" key="2">
    <source>
        <dbReference type="ARBA" id="ARBA00023315"/>
    </source>
</evidence>
<evidence type="ECO:0000256" key="1">
    <source>
        <dbReference type="ARBA" id="ARBA00022679"/>
    </source>
</evidence>
<dbReference type="PANTHER" id="PTHR43877">
    <property type="entry name" value="AMINOALKYLPHOSPHONATE N-ACETYLTRANSFERASE-RELATED-RELATED"/>
    <property type="match status" value="1"/>
</dbReference>
<evidence type="ECO:0000259" key="3">
    <source>
        <dbReference type="PROSITE" id="PS51186"/>
    </source>
</evidence>
<name>A0A7D4UI98_9MICO</name>
<dbReference type="AlphaFoldDB" id="A0A7D4UI98"/>
<dbReference type="PANTHER" id="PTHR43877:SF2">
    <property type="entry name" value="AMINOALKYLPHOSPHONATE N-ACETYLTRANSFERASE-RELATED"/>
    <property type="match status" value="1"/>
</dbReference>
<reference evidence="4 5" key="1">
    <citation type="submission" date="2020-05" db="EMBL/GenBank/DDBJ databases">
        <title>Strain PA2F3 complete genome.</title>
        <authorList>
            <person name="Kim Y.-S."/>
            <person name="Kim S.-J."/>
            <person name="Jung H.-k."/>
            <person name="Kim S.-E."/>
            <person name="Kim K.-H."/>
        </authorList>
    </citation>
    <scope>NUCLEOTIDE SEQUENCE [LARGE SCALE GENOMIC DNA]</scope>
    <source>
        <strain evidence="4 5">PA2F3</strain>
    </source>
</reference>
<dbReference type="InterPro" id="IPR000182">
    <property type="entry name" value="GNAT_dom"/>
</dbReference>
<dbReference type="CDD" id="cd04301">
    <property type="entry name" value="NAT_SF"/>
    <property type="match status" value="1"/>
</dbReference>
<accession>A0A7D4UI98</accession>
<dbReference type="InterPro" id="IPR016181">
    <property type="entry name" value="Acyl_CoA_acyltransferase"/>
</dbReference>
<dbReference type="PROSITE" id="PS51186">
    <property type="entry name" value="GNAT"/>
    <property type="match status" value="1"/>
</dbReference>
<proteinExistence type="predicted"/>